<protein>
    <submittedName>
        <fullName evidence="2">Uncharacterized protein</fullName>
    </submittedName>
</protein>
<sequence>MSLKAVEMQIALPRTQDAGKLQSEWNNRALLMNLQAHVAVQKEADKKRKTVSENEEAYLAEWKDNTSGRDHDLPPTQLKEIDHHSQEQVQHPFKGHHIDYLG</sequence>
<name>A0A090IYE0_9BACI</name>
<evidence type="ECO:0000313" key="3">
    <source>
        <dbReference type="Proteomes" id="UP000040576"/>
    </source>
</evidence>
<dbReference type="EMBL" id="CCRF01000045">
    <property type="protein sequence ID" value="CEE01418.1"/>
    <property type="molecule type" value="Genomic_DNA"/>
</dbReference>
<dbReference type="RefSeq" id="WP_034769808.1">
    <property type="nucleotide sequence ID" value="NZ_CCRF01000045.1"/>
</dbReference>
<evidence type="ECO:0000313" key="2">
    <source>
        <dbReference type="EMBL" id="CEE01418.1"/>
    </source>
</evidence>
<organism evidence="2 3">
    <name type="scientific">Caldibacillus thermoamylovorans</name>
    <dbReference type="NCBI Taxonomy" id="35841"/>
    <lineage>
        <taxon>Bacteria</taxon>
        <taxon>Bacillati</taxon>
        <taxon>Bacillota</taxon>
        <taxon>Bacilli</taxon>
        <taxon>Bacillales</taxon>
        <taxon>Bacillaceae</taxon>
        <taxon>Caldibacillus</taxon>
    </lineage>
</organism>
<evidence type="ECO:0000256" key="1">
    <source>
        <dbReference type="SAM" id="MobiDB-lite"/>
    </source>
</evidence>
<feature type="region of interest" description="Disordered" evidence="1">
    <location>
        <begin position="83"/>
        <end position="102"/>
    </location>
</feature>
<accession>A0A090IYE0</accession>
<dbReference type="Proteomes" id="UP000040576">
    <property type="component" value="Unassembled WGS sequence"/>
</dbReference>
<keyword evidence="3" id="KW-1185">Reference proteome</keyword>
<proteinExistence type="predicted"/>
<gene>
    <name evidence="2" type="ORF">BT1A1_1589</name>
</gene>
<reference evidence="2 3" key="1">
    <citation type="submission" date="2014-07" db="EMBL/GenBank/DDBJ databases">
        <authorList>
            <person name="Wibberg Daniel"/>
        </authorList>
    </citation>
    <scope>NUCLEOTIDE SEQUENCE [LARGE SCALE GENOMIC DNA]</scope>
</reference>
<dbReference type="AlphaFoldDB" id="A0A090IYE0"/>